<keyword evidence="2" id="KW-0808">Transferase</keyword>
<dbReference type="SUPFAM" id="SSF53335">
    <property type="entry name" value="S-adenosyl-L-methionine-dependent methyltransferases"/>
    <property type="match status" value="1"/>
</dbReference>
<sequence length="259" mass="28743">MALVETHGTGWEYGSLATLAYELDKPIGTSFGDVEFYLSRLQGVTGPVLEPAVGTGRILIPLLEQGFSVRGYDNSPAMLDQCRANCARHDLVPDVVEGDMTRYCDERRYEAIVIPTGSFALLPDGDSTLAALEAMHGNLASRGRLIVDIEPPTVHVEPDRDPVRHWWHEGSLITLDTWKRTADPIAQRSTSWLRYERWDAGVLTRTELQMFSLLWFGLAEFTTMLYQAGFGEVAVHGGYRPGSAPTPTDAVWTFEAIRG</sequence>
<evidence type="ECO:0000313" key="2">
    <source>
        <dbReference type="EMBL" id="MBM4564198.1"/>
    </source>
</evidence>
<reference evidence="2" key="1">
    <citation type="submission" date="2019-11" db="EMBL/GenBank/DDBJ databases">
        <title>Spread of Macrolides and rifampicin resistant Rhodococcus equi in clinical isolates in the USA.</title>
        <authorList>
            <person name="Alvarez-Narvaez S."/>
            <person name="Huber L."/>
            <person name="Cohen N.D."/>
            <person name="Slovis N."/>
            <person name="Greiter M."/>
            <person name="Giguere S."/>
            <person name="Hart K."/>
        </authorList>
    </citation>
    <scope>NUCLEOTIDE SEQUENCE</scope>
    <source>
        <strain evidence="2">Lh_17</strain>
    </source>
</reference>
<keyword evidence="2" id="KW-0489">Methyltransferase</keyword>
<dbReference type="Pfam" id="PF13649">
    <property type="entry name" value="Methyltransf_25"/>
    <property type="match status" value="1"/>
</dbReference>
<dbReference type="Gene3D" id="3.40.50.150">
    <property type="entry name" value="Vaccinia Virus protein VP39"/>
    <property type="match status" value="1"/>
</dbReference>
<evidence type="ECO:0000313" key="3">
    <source>
        <dbReference type="EMBL" id="NKT77773.1"/>
    </source>
</evidence>
<dbReference type="Proteomes" id="UP000608063">
    <property type="component" value="Unassembled WGS sequence"/>
</dbReference>
<comment type="caution">
    <text evidence="2">The sequence shown here is derived from an EMBL/GenBank/DDBJ whole genome shotgun (WGS) entry which is preliminary data.</text>
</comment>
<accession>A0A9Q5RWV1</accession>
<dbReference type="Proteomes" id="UP000603463">
    <property type="component" value="Unassembled WGS sequence"/>
</dbReference>
<dbReference type="InterPro" id="IPR029063">
    <property type="entry name" value="SAM-dependent_MTases_sf"/>
</dbReference>
<organism evidence="2 5">
    <name type="scientific">Rhodococcus hoagii</name>
    <name type="common">Corynebacterium equii</name>
    <dbReference type="NCBI Taxonomy" id="43767"/>
    <lineage>
        <taxon>Bacteria</taxon>
        <taxon>Bacillati</taxon>
        <taxon>Actinomycetota</taxon>
        <taxon>Actinomycetes</taxon>
        <taxon>Mycobacteriales</taxon>
        <taxon>Nocardiaceae</taxon>
        <taxon>Prescottella</taxon>
    </lineage>
</organism>
<name>A0A9Q5RWV1_RHOHA</name>
<gene>
    <name evidence="2" type="ORF">GS441_01535</name>
    <name evidence="3" type="ORF">GS882_06065</name>
    <name evidence="4" type="ORF">GS947_13975</name>
</gene>
<dbReference type="InterPro" id="IPR041698">
    <property type="entry name" value="Methyltransf_25"/>
</dbReference>
<dbReference type="Proteomes" id="UP000808906">
    <property type="component" value="Unassembled WGS sequence"/>
</dbReference>
<dbReference type="EMBL" id="WVBC01000002">
    <property type="protein sequence ID" value="NKT77773.1"/>
    <property type="molecule type" value="Genomic_DNA"/>
</dbReference>
<protein>
    <submittedName>
        <fullName evidence="2">Methyltransferase domain-containing protein</fullName>
    </submittedName>
</protein>
<dbReference type="CDD" id="cd02440">
    <property type="entry name" value="AdoMet_MTases"/>
    <property type="match status" value="1"/>
</dbReference>
<dbReference type="GO" id="GO:0008168">
    <property type="term" value="F:methyltransferase activity"/>
    <property type="evidence" value="ECO:0007669"/>
    <property type="project" value="UniProtKB-KW"/>
</dbReference>
<evidence type="ECO:0000259" key="1">
    <source>
        <dbReference type="Pfam" id="PF13649"/>
    </source>
</evidence>
<dbReference type="EMBL" id="WVDC01000005">
    <property type="protein sequence ID" value="NKW42687.1"/>
    <property type="molecule type" value="Genomic_DNA"/>
</dbReference>
<dbReference type="GO" id="GO:0032259">
    <property type="term" value="P:methylation"/>
    <property type="evidence" value="ECO:0007669"/>
    <property type="project" value="UniProtKB-KW"/>
</dbReference>
<feature type="domain" description="Methyltransferase" evidence="1">
    <location>
        <begin position="48"/>
        <end position="140"/>
    </location>
</feature>
<evidence type="ECO:0000313" key="4">
    <source>
        <dbReference type="EMBL" id="NKW42687.1"/>
    </source>
</evidence>
<dbReference type="EMBL" id="WUXR01000001">
    <property type="protein sequence ID" value="MBM4564198.1"/>
    <property type="molecule type" value="Genomic_DNA"/>
</dbReference>
<reference evidence="3" key="2">
    <citation type="journal article" date="2020" name="Environ. Microbiol.">
        <title>The novel and transferable erm(51) gene confers Macrolides, Lincosamides, and Streptogramins B (MLSB) resistance to clonal Rhodococcus equi in the environment.</title>
        <authorList>
            <person name="Huber L."/>
            <person name="Giguere S."/>
            <person name="Slovis N.M."/>
            <person name="Alvarez-Narvaez S."/>
            <person name="Hart K.A."/>
            <person name="Greiter M."/>
            <person name="Morris E.R.A."/>
            <person name="Cohen N.D."/>
        </authorList>
    </citation>
    <scope>NUCLEOTIDE SEQUENCE</scope>
    <source>
        <strain evidence="3">Lh_116_1</strain>
        <strain evidence="4">Lh_16_1</strain>
    </source>
</reference>
<dbReference type="AlphaFoldDB" id="A0A9Q5RWV1"/>
<evidence type="ECO:0000313" key="5">
    <source>
        <dbReference type="Proteomes" id="UP000808906"/>
    </source>
</evidence>
<proteinExistence type="predicted"/>